<reference evidence="3" key="1">
    <citation type="journal article" date="2019" name="Int. J. Syst. Evol. Microbiol.">
        <title>The Global Catalogue of Microorganisms (GCM) 10K type strain sequencing project: providing services to taxonomists for standard genome sequencing and annotation.</title>
        <authorList>
            <consortium name="The Broad Institute Genomics Platform"/>
            <consortium name="The Broad Institute Genome Sequencing Center for Infectious Disease"/>
            <person name="Wu L."/>
            <person name="Ma J."/>
        </authorList>
    </citation>
    <scope>NUCLEOTIDE SEQUENCE [LARGE SCALE GENOMIC DNA]</scope>
    <source>
        <strain evidence="3">NBRC 106396</strain>
    </source>
</reference>
<comment type="caution">
    <text evidence="2">The sequence shown here is derived from an EMBL/GenBank/DDBJ whole genome shotgun (WGS) entry which is preliminary data.</text>
</comment>
<evidence type="ECO:0000313" key="3">
    <source>
        <dbReference type="Proteomes" id="UP001596549"/>
    </source>
</evidence>
<dbReference type="EMBL" id="JBHTCP010000050">
    <property type="protein sequence ID" value="MFC7373133.1"/>
    <property type="molecule type" value="Genomic_DNA"/>
</dbReference>
<organism evidence="2 3">
    <name type="scientific">Fictibacillus iocasae</name>
    <dbReference type="NCBI Taxonomy" id="2715437"/>
    <lineage>
        <taxon>Bacteria</taxon>
        <taxon>Bacillati</taxon>
        <taxon>Bacillota</taxon>
        <taxon>Bacilli</taxon>
        <taxon>Bacillales</taxon>
        <taxon>Fictibacillaceae</taxon>
        <taxon>Fictibacillus</taxon>
    </lineage>
</organism>
<feature type="transmembrane region" description="Helical" evidence="1">
    <location>
        <begin position="6"/>
        <end position="27"/>
    </location>
</feature>
<feature type="transmembrane region" description="Helical" evidence="1">
    <location>
        <begin position="128"/>
        <end position="150"/>
    </location>
</feature>
<keyword evidence="1" id="KW-0472">Membrane</keyword>
<keyword evidence="1" id="KW-0812">Transmembrane</keyword>
<feature type="transmembrane region" description="Helical" evidence="1">
    <location>
        <begin position="101"/>
        <end position="122"/>
    </location>
</feature>
<accession>A0ABW2NW16</accession>
<protein>
    <submittedName>
        <fullName evidence="2">Energy coupling factor transporter S component ThiW</fullName>
    </submittedName>
</protein>
<dbReference type="RefSeq" id="WP_379750756.1">
    <property type="nucleotide sequence ID" value="NZ_JBHTCP010000050.1"/>
</dbReference>
<keyword evidence="3" id="KW-1185">Reference proteome</keyword>
<dbReference type="InterPro" id="IPR012652">
    <property type="entry name" value="ThiW"/>
</dbReference>
<dbReference type="NCBIfam" id="TIGR02359">
    <property type="entry name" value="thiW"/>
    <property type="match status" value="1"/>
</dbReference>
<gene>
    <name evidence="2" type="primary">thiW</name>
    <name evidence="2" type="ORF">ACFQPF_15945</name>
</gene>
<proteinExistence type="predicted"/>
<dbReference type="Proteomes" id="UP001596549">
    <property type="component" value="Unassembled WGS sequence"/>
</dbReference>
<dbReference type="Gene3D" id="1.10.1760.20">
    <property type="match status" value="1"/>
</dbReference>
<name>A0ABW2NW16_9BACL</name>
<evidence type="ECO:0000313" key="2">
    <source>
        <dbReference type="EMBL" id="MFC7373133.1"/>
    </source>
</evidence>
<dbReference type="PIRSF" id="PIRSF024534">
    <property type="entry name" value="ThiW"/>
    <property type="match status" value="1"/>
</dbReference>
<dbReference type="Pfam" id="PF09512">
    <property type="entry name" value="ThiW"/>
    <property type="match status" value="1"/>
</dbReference>
<evidence type="ECO:0000256" key="1">
    <source>
        <dbReference type="SAM" id="Phobius"/>
    </source>
</evidence>
<feature type="transmembrane region" description="Helical" evidence="1">
    <location>
        <begin position="66"/>
        <end position="89"/>
    </location>
</feature>
<keyword evidence="1" id="KW-1133">Transmembrane helix</keyword>
<sequence length="167" mass="17376">MRSIQKLTAAAMLSAIAVISSHVLFIPFGPAKAFPVQHLVNVIAAVWLGPLPAVGSALLTSVLRNLLGIGTVLAFPGSLFGALLAGLLYRRWKKPAAAAAGEWIGTSGIGALAAVPVAEFFLGVKSGAFYFVLPFFLSSLCGGLIGLLLLKFLPHAKVMHQDKNKAG</sequence>